<evidence type="ECO:0000313" key="2">
    <source>
        <dbReference type="Proteomes" id="UP001470230"/>
    </source>
</evidence>
<evidence type="ECO:0000313" key="1">
    <source>
        <dbReference type="EMBL" id="KAK8870616.1"/>
    </source>
</evidence>
<keyword evidence="2" id="KW-1185">Reference proteome</keyword>
<sequence>MRSIHYNGQKFKKRLSKEELKLIAKNCFQKNGMDKYIQSRILSDLCDYVKKSKNPKFFSLISSPKNKNSIAWIRAYSLVLKYLEEFKMISTINAMYKESEKLKVSYDLNFLNQNLPSQFFRESIRTQKRNRKKFSIRVKLCKIPPPLVISQNDDKNKNKVARTQQNKSNSAKNNVMNTNIQNNLANDEVSYISGDENSHFNVSSIDVLADDSLIGNE</sequence>
<organism evidence="1 2">
    <name type="scientific">Tritrichomonas musculus</name>
    <dbReference type="NCBI Taxonomy" id="1915356"/>
    <lineage>
        <taxon>Eukaryota</taxon>
        <taxon>Metamonada</taxon>
        <taxon>Parabasalia</taxon>
        <taxon>Tritrichomonadida</taxon>
        <taxon>Tritrichomonadidae</taxon>
        <taxon>Tritrichomonas</taxon>
    </lineage>
</organism>
<comment type="caution">
    <text evidence="1">The sequence shown here is derived from an EMBL/GenBank/DDBJ whole genome shotgun (WGS) entry which is preliminary data.</text>
</comment>
<protein>
    <submittedName>
        <fullName evidence="1">Uncharacterized protein</fullName>
    </submittedName>
</protein>
<reference evidence="1 2" key="1">
    <citation type="submission" date="2024-04" db="EMBL/GenBank/DDBJ databases">
        <title>Tritrichomonas musculus Genome.</title>
        <authorList>
            <person name="Alves-Ferreira E."/>
            <person name="Grigg M."/>
            <person name="Lorenzi H."/>
            <person name="Galac M."/>
        </authorList>
    </citation>
    <scope>NUCLEOTIDE SEQUENCE [LARGE SCALE GENOMIC DNA]</scope>
    <source>
        <strain evidence="1 2">EAF2021</strain>
    </source>
</reference>
<dbReference type="Proteomes" id="UP001470230">
    <property type="component" value="Unassembled WGS sequence"/>
</dbReference>
<accession>A0ABR2IYD3</accession>
<proteinExistence type="predicted"/>
<dbReference type="EMBL" id="JAPFFF010000014">
    <property type="protein sequence ID" value="KAK8870616.1"/>
    <property type="molecule type" value="Genomic_DNA"/>
</dbReference>
<gene>
    <name evidence="1" type="ORF">M9Y10_008503</name>
</gene>
<name>A0ABR2IYD3_9EUKA</name>